<feature type="non-terminal residue" evidence="3">
    <location>
        <position position="1"/>
    </location>
</feature>
<dbReference type="OrthoDB" id="1692645at2759"/>
<proteinExistence type="predicted"/>
<feature type="domain" description="NB-ARC" evidence="2">
    <location>
        <begin position="26"/>
        <end position="109"/>
    </location>
</feature>
<dbReference type="InterPro" id="IPR027417">
    <property type="entry name" value="P-loop_NTPase"/>
</dbReference>
<dbReference type="PANTHER" id="PTHR36766:SF45">
    <property type="entry name" value="NB-ARC DOMAIN-CONTAINING PROTEIN"/>
    <property type="match status" value="1"/>
</dbReference>
<dbReference type="GO" id="GO:0006952">
    <property type="term" value="P:defense response"/>
    <property type="evidence" value="ECO:0007669"/>
    <property type="project" value="UniProtKB-KW"/>
</dbReference>
<keyword evidence="4" id="KW-1185">Reference proteome</keyword>
<dbReference type="Proteomes" id="UP000237000">
    <property type="component" value="Unassembled WGS sequence"/>
</dbReference>
<dbReference type="AlphaFoldDB" id="A0A2P5EUV5"/>
<keyword evidence="1" id="KW-0611">Plant defense</keyword>
<dbReference type="SUPFAM" id="SSF52540">
    <property type="entry name" value="P-loop containing nucleoside triphosphate hydrolases"/>
    <property type="match status" value="1"/>
</dbReference>
<dbReference type="EMBL" id="JXTC01000095">
    <property type="protein sequence ID" value="PON89330.1"/>
    <property type="molecule type" value="Genomic_DNA"/>
</dbReference>
<evidence type="ECO:0000256" key="1">
    <source>
        <dbReference type="ARBA" id="ARBA00022821"/>
    </source>
</evidence>
<dbReference type="Gene3D" id="3.40.50.300">
    <property type="entry name" value="P-loop containing nucleotide triphosphate hydrolases"/>
    <property type="match status" value="1"/>
</dbReference>
<dbReference type="InterPro" id="IPR002182">
    <property type="entry name" value="NB-ARC"/>
</dbReference>
<reference evidence="4" key="1">
    <citation type="submission" date="2016-06" db="EMBL/GenBank/DDBJ databases">
        <title>Parallel loss of symbiosis genes in relatives of nitrogen-fixing non-legume Parasponia.</title>
        <authorList>
            <person name="Van Velzen R."/>
            <person name="Holmer R."/>
            <person name="Bu F."/>
            <person name="Rutten L."/>
            <person name="Van Zeijl A."/>
            <person name="Liu W."/>
            <person name="Santuari L."/>
            <person name="Cao Q."/>
            <person name="Sharma T."/>
            <person name="Shen D."/>
            <person name="Roswanjaya Y."/>
            <person name="Wardhani T."/>
            <person name="Kalhor M.S."/>
            <person name="Jansen J."/>
            <person name="Van den Hoogen J."/>
            <person name="Gungor B."/>
            <person name="Hartog M."/>
            <person name="Hontelez J."/>
            <person name="Verver J."/>
            <person name="Yang W.-C."/>
            <person name="Schijlen E."/>
            <person name="Repin R."/>
            <person name="Schilthuizen M."/>
            <person name="Schranz E."/>
            <person name="Heidstra R."/>
            <person name="Miyata K."/>
            <person name="Fedorova E."/>
            <person name="Kohlen W."/>
            <person name="Bisseling T."/>
            <person name="Smit S."/>
            <person name="Geurts R."/>
        </authorList>
    </citation>
    <scope>NUCLEOTIDE SEQUENCE [LARGE SCALE GENOMIC DNA]</scope>
    <source>
        <strain evidence="4">cv. RG33-2</strain>
    </source>
</reference>
<dbReference type="Pfam" id="PF00931">
    <property type="entry name" value="NB-ARC"/>
    <property type="match status" value="1"/>
</dbReference>
<evidence type="ECO:0000259" key="2">
    <source>
        <dbReference type="Pfam" id="PF00931"/>
    </source>
</evidence>
<dbReference type="PANTHER" id="PTHR36766">
    <property type="entry name" value="PLANT BROAD-SPECTRUM MILDEW RESISTANCE PROTEIN RPW8"/>
    <property type="match status" value="1"/>
</dbReference>
<name>A0A2P5EUV5_TREOI</name>
<dbReference type="GO" id="GO:0043531">
    <property type="term" value="F:ADP binding"/>
    <property type="evidence" value="ECO:0007669"/>
    <property type="project" value="InterPro"/>
</dbReference>
<organism evidence="3 4">
    <name type="scientific">Trema orientale</name>
    <name type="common">Charcoal tree</name>
    <name type="synonym">Celtis orientalis</name>
    <dbReference type="NCBI Taxonomy" id="63057"/>
    <lineage>
        <taxon>Eukaryota</taxon>
        <taxon>Viridiplantae</taxon>
        <taxon>Streptophyta</taxon>
        <taxon>Embryophyta</taxon>
        <taxon>Tracheophyta</taxon>
        <taxon>Spermatophyta</taxon>
        <taxon>Magnoliopsida</taxon>
        <taxon>eudicotyledons</taxon>
        <taxon>Gunneridae</taxon>
        <taxon>Pentapetalae</taxon>
        <taxon>rosids</taxon>
        <taxon>fabids</taxon>
        <taxon>Rosales</taxon>
        <taxon>Cannabaceae</taxon>
        <taxon>Trema</taxon>
    </lineage>
</organism>
<gene>
    <name evidence="3" type="ORF">TorRG33x02_148730</name>
</gene>
<evidence type="ECO:0000313" key="3">
    <source>
        <dbReference type="EMBL" id="PON89330.1"/>
    </source>
</evidence>
<protein>
    <submittedName>
        <fullName evidence="3">NB-ARC domain containing protein</fullName>
    </submittedName>
</protein>
<evidence type="ECO:0000313" key="4">
    <source>
        <dbReference type="Proteomes" id="UP000237000"/>
    </source>
</evidence>
<dbReference type="InParanoid" id="A0A2P5EUV5"/>
<dbReference type="STRING" id="63057.A0A2P5EUV5"/>
<sequence length="110" mass="12309">DLVIGLLHHEDILLRKLLCENGSHQDKELNIIPIVGMGGLGKTTLAQVAYNNENVLAHFDKRIWICFSDPFEMLKVAEAIIEAIEGNNASDISKLETVLQRVRTCIEGKR</sequence>
<comment type="caution">
    <text evidence="3">The sequence shown here is derived from an EMBL/GenBank/DDBJ whole genome shotgun (WGS) entry which is preliminary data.</text>
</comment>
<accession>A0A2P5EUV5</accession>